<dbReference type="CDD" id="cd16329">
    <property type="entry name" value="LolA_like"/>
    <property type="match status" value="1"/>
</dbReference>
<proteinExistence type="predicted"/>
<feature type="domain" description="Uncharacterized protein TP-0789" evidence="2">
    <location>
        <begin position="87"/>
        <end position="274"/>
    </location>
</feature>
<evidence type="ECO:0000313" key="3">
    <source>
        <dbReference type="EMBL" id="GFO62812.1"/>
    </source>
</evidence>
<protein>
    <recommendedName>
        <fullName evidence="2">Uncharacterized protein TP-0789 domain-containing protein</fullName>
    </recommendedName>
</protein>
<feature type="chain" id="PRO_5027563758" description="Uncharacterized protein TP-0789 domain-containing protein" evidence="1">
    <location>
        <begin position="39"/>
        <end position="278"/>
    </location>
</feature>
<feature type="signal peptide" evidence="1">
    <location>
        <begin position="1"/>
        <end position="38"/>
    </location>
</feature>
<evidence type="ECO:0000259" key="2">
    <source>
        <dbReference type="Pfam" id="PF17131"/>
    </source>
</evidence>
<keyword evidence="1" id="KW-0732">Signal</keyword>
<dbReference type="EMBL" id="BLXY01000001">
    <property type="protein sequence ID" value="GFO62812.1"/>
    <property type="molecule type" value="Genomic_DNA"/>
</dbReference>
<evidence type="ECO:0000256" key="1">
    <source>
        <dbReference type="SAM" id="SignalP"/>
    </source>
</evidence>
<reference evidence="4" key="1">
    <citation type="submission" date="2020-06" db="EMBL/GenBank/DDBJ databases">
        <title>Draft genomic sequecing of Geomonas sp. Red736.</title>
        <authorList>
            <person name="Itoh H."/>
            <person name="Xu Z.X."/>
            <person name="Ushijima N."/>
            <person name="Masuda Y."/>
            <person name="Shiratori Y."/>
            <person name="Senoo K."/>
        </authorList>
    </citation>
    <scope>NUCLEOTIDE SEQUENCE [LARGE SCALE GENOMIC DNA]</scope>
    <source>
        <strain evidence="4">Red736</strain>
    </source>
</reference>
<dbReference type="Pfam" id="PF17131">
    <property type="entry name" value="LolA_like"/>
    <property type="match status" value="1"/>
</dbReference>
<dbReference type="Proteomes" id="UP000568888">
    <property type="component" value="Unassembled WGS sequence"/>
</dbReference>
<sequence>MDKNVFGGINMMRTILKPLLLLVAVAICTPLGSAPAQAAPDARALLKESESRHRTKTQQYSGDLTVVNKEGKVRKKGWNSYRQGYAGDSKNLIRFTDPPEVKGVGFLSLPRPGSDNPDQWLYLPSMKRERRIAPQDRDASFVGTDFNYEDMEEFDHEKYKVALQGEETLDGQPCWVISAIPLEKGSKSIYQKLILYLRKDILYLVREDLIRKGDKEPAKRLVLSDIKNVEGHYVAARMEMTDLKKGSHTTVTLKQISFNRPQPASRFTLQNLTREGGD</sequence>
<dbReference type="InterPro" id="IPR033399">
    <property type="entry name" value="TP_0789-like"/>
</dbReference>
<dbReference type="AlphaFoldDB" id="A0A6V8MS18"/>
<organism evidence="3 4">
    <name type="scientific">Geomonas paludis</name>
    <dbReference type="NCBI Taxonomy" id="2740185"/>
    <lineage>
        <taxon>Bacteria</taxon>
        <taxon>Pseudomonadati</taxon>
        <taxon>Thermodesulfobacteriota</taxon>
        <taxon>Desulfuromonadia</taxon>
        <taxon>Geobacterales</taxon>
        <taxon>Geobacteraceae</taxon>
        <taxon>Geomonas</taxon>
    </lineage>
</organism>
<accession>A0A6V8MS18</accession>
<evidence type="ECO:0000313" key="4">
    <source>
        <dbReference type="Proteomes" id="UP000568888"/>
    </source>
</evidence>
<comment type="caution">
    <text evidence="3">The sequence shown here is derived from an EMBL/GenBank/DDBJ whole genome shotgun (WGS) entry which is preliminary data.</text>
</comment>
<dbReference type="Gene3D" id="2.50.20.10">
    <property type="entry name" value="Lipoprotein localisation LolA/LolB/LppX"/>
    <property type="match status" value="1"/>
</dbReference>
<gene>
    <name evidence="3" type="ORF">GMPD_07310</name>
</gene>
<name>A0A6V8MS18_9BACT</name>